<dbReference type="EMBL" id="JACXVP010000001">
    <property type="protein sequence ID" value="KAG5632136.1"/>
    <property type="molecule type" value="Genomic_DNA"/>
</dbReference>
<evidence type="ECO:0000256" key="1">
    <source>
        <dbReference type="SAM" id="MobiDB-lite"/>
    </source>
</evidence>
<keyword evidence="3" id="KW-1185">Reference proteome</keyword>
<organism evidence="2 3">
    <name type="scientific">Solanum commersonii</name>
    <name type="common">Commerson's wild potato</name>
    <name type="synonym">Commerson's nightshade</name>
    <dbReference type="NCBI Taxonomy" id="4109"/>
    <lineage>
        <taxon>Eukaryota</taxon>
        <taxon>Viridiplantae</taxon>
        <taxon>Streptophyta</taxon>
        <taxon>Embryophyta</taxon>
        <taxon>Tracheophyta</taxon>
        <taxon>Spermatophyta</taxon>
        <taxon>Magnoliopsida</taxon>
        <taxon>eudicotyledons</taxon>
        <taxon>Gunneridae</taxon>
        <taxon>Pentapetalae</taxon>
        <taxon>asterids</taxon>
        <taxon>lamiids</taxon>
        <taxon>Solanales</taxon>
        <taxon>Solanaceae</taxon>
        <taxon>Solanoideae</taxon>
        <taxon>Solaneae</taxon>
        <taxon>Solanum</taxon>
    </lineage>
</organism>
<comment type="caution">
    <text evidence="2">The sequence shown here is derived from an EMBL/GenBank/DDBJ whole genome shotgun (WGS) entry which is preliminary data.</text>
</comment>
<accession>A0A9J6B662</accession>
<protein>
    <submittedName>
        <fullName evidence="2">Uncharacterized protein</fullName>
    </submittedName>
</protein>
<feature type="region of interest" description="Disordered" evidence="1">
    <location>
        <begin position="110"/>
        <end position="131"/>
    </location>
</feature>
<proteinExistence type="predicted"/>
<name>A0A9J6B662_SOLCO</name>
<evidence type="ECO:0000313" key="3">
    <source>
        <dbReference type="Proteomes" id="UP000824120"/>
    </source>
</evidence>
<gene>
    <name evidence="2" type="ORF">H5410_003853</name>
</gene>
<reference evidence="2 3" key="1">
    <citation type="submission" date="2020-09" db="EMBL/GenBank/DDBJ databases">
        <title>De no assembly of potato wild relative species, Solanum commersonii.</title>
        <authorList>
            <person name="Cho K."/>
        </authorList>
    </citation>
    <scope>NUCLEOTIDE SEQUENCE [LARGE SCALE GENOMIC DNA]</scope>
    <source>
        <strain evidence="2">LZ3.2</strain>
        <tissue evidence="2">Leaf</tissue>
    </source>
</reference>
<dbReference type="PANTHER" id="PTHR48434">
    <property type="entry name" value="(RAPE) HYPOTHETICAL PROTEIN"/>
    <property type="match status" value="1"/>
</dbReference>
<dbReference type="OrthoDB" id="1743486at2759"/>
<sequence>MCKTFNLDPRQSMFLGMMQIITPLSKWYLYHPIILRTPFINAIYPFTTINAKGFSATYEDRNISYNFITDPISRDINVLIDMKQKHVDSLQFELMDRPWVTKARGRDNYRGWGRSSPGSSRLSYRSSSSSPILQRGGMSLINSRISQKEASSSIHLEDISKNNPLYAQIHAYLSQKQSDTFASIAKEDIDDINTGSAEFQHFSGYNTSENAYNFSKMIIKQIIFVEDWGMSTMKDRQISLNKVSMNFTYWDYIHAFDKVLIYNNERHKHTWFIKICAKIFAEPIRNWFLNWWSYHVSPDLNKLYNAYHICYLKKFEQIYFFIEFSIPWIHKWTLKVRFTEEQIPCLYRIFYNNFWDKLMKRDPKTKSLYGHELLDLIEKRIQKYSNTPQKGIIQDSLGILLRKISIQEGNKEETIN</sequence>
<evidence type="ECO:0000313" key="2">
    <source>
        <dbReference type="EMBL" id="KAG5632136.1"/>
    </source>
</evidence>
<dbReference type="PANTHER" id="PTHR48434:SF1">
    <property type="entry name" value="(RAPE) HYPOTHETICAL PROTEIN"/>
    <property type="match status" value="1"/>
</dbReference>
<dbReference type="Proteomes" id="UP000824120">
    <property type="component" value="Chromosome 1"/>
</dbReference>
<dbReference type="AlphaFoldDB" id="A0A9J6B662"/>